<dbReference type="GO" id="GO:0051287">
    <property type="term" value="F:NAD binding"/>
    <property type="evidence" value="ECO:0007669"/>
    <property type="project" value="InterPro"/>
</dbReference>
<dbReference type="Pfam" id="PF22698">
    <property type="entry name" value="Semialdhyde_dhC_1"/>
    <property type="match status" value="1"/>
</dbReference>
<dbReference type="InterPro" id="IPR036291">
    <property type="entry name" value="NAD(P)-bd_dom_sf"/>
</dbReference>
<dbReference type="GO" id="GO:0070401">
    <property type="term" value="F:NADP+ binding"/>
    <property type="evidence" value="ECO:0007669"/>
    <property type="project" value="InterPro"/>
</dbReference>
<dbReference type="NCBIfam" id="TIGR01850">
    <property type="entry name" value="argC"/>
    <property type="match status" value="1"/>
</dbReference>
<dbReference type="GO" id="GO:0005737">
    <property type="term" value="C:cytoplasm"/>
    <property type="evidence" value="ECO:0007669"/>
    <property type="project" value="UniProtKB-SubCell"/>
</dbReference>
<dbReference type="InterPro" id="IPR023013">
    <property type="entry name" value="AGPR_AS"/>
</dbReference>
<keyword evidence="11" id="KW-1185">Reference proteome</keyword>
<evidence type="ECO:0000256" key="2">
    <source>
        <dbReference type="ARBA" id="ARBA00022571"/>
    </source>
</evidence>
<dbReference type="SUPFAM" id="SSF51735">
    <property type="entry name" value="NAD(P)-binding Rossmann-fold domains"/>
    <property type="match status" value="1"/>
</dbReference>
<dbReference type="InterPro" id="IPR058924">
    <property type="entry name" value="AGPR_dimerisation_dom"/>
</dbReference>
<gene>
    <name evidence="7" type="primary">argC</name>
    <name evidence="10" type="ORF">CLV35_1531</name>
</gene>
<dbReference type="GO" id="GO:0003942">
    <property type="term" value="F:N-acetyl-gamma-glutamyl-phosphate reductase activity"/>
    <property type="evidence" value="ECO:0007669"/>
    <property type="project" value="UniProtKB-UniRule"/>
</dbReference>
<dbReference type="Pfam" id="PF01118">
    <property type="entry name" value="Semialdhyde_dh"/>
    <property type="match status" value="1"/>
</dbReference>
<dbReference type="FunCoup" id="A0A420XSI4">
    <property type="interactions" value="112"/>
</dbReference>
<keyword evidence="2 7" id="KW-0055">Arginine biosynthesis</keyword>
<accession>A0A420XSI4</accession>
<evidence type="ECO:0000256" key="6">
    <source>
        <dbReference type="ARBA" id="ARBA00050557"/>
    </source>
</evidence>
<dbReference type="Gene3D" id="3.40.50.720">
    <property type="entry name" value="NAD(P)-binding Rossmann-like Domain"/>
    <property type="match status" value="1"/>
</dbReference>
<comment type="subcellular location">
    <subcellularLocation>
        <location evidence="7">Cytoplasm</location>
    </subcellularLocation>
</comment>
<feature type="active site" evidence="7 8">
    <location>
        <position position="153"/>
    </location>
</feature>
<evidence type="ECO:0000256" key="4">
    <source>
        <dbReference type="ARBA" id="ARBA00022857"/>
    </source>
</evidence>
<dbReference type="CDD" id="cd24148">
    <property type="entry name" value="AGPR_1_actinobacAGPR_like"/>
    <property type="match status" value="1"/>
</dbReference>
<dbReference type="UniPathway" id="UPA00068">
    <property type="reaction ID" value="UER00108"/>
</dbReference>
<dbReference type="EC" id="1.2.1.38" evidence="7"/>
<evidence type="ECO:0000313" key="11">
    <source>
        <dbReference type="Proteomes" id="UP000281955"/>
    </source>
</evidence>
<organism evidence="10 11">
    <name type="scientific">Motilibacter peucedani</name>
    <dbReference type="NCBI Taxonomy" id="598650"/>
    <lineage>
        <taxon>Bacteria</taxon>
        <taxon>Bacillati</taxon>
        <taxon>Actinomycetota</taxon>
        <taxon>Actinomycetes</taxon>
        <taxon>Motilibacterales</taxon>
        <taxon>Motilibacteraceae</taxon>
        <taxon>Motilibacter</taxon>
    </lineage>
</organism>
<dbReference type="PROSITE" id="PS01224">
    <property type="entry name" value="ARGC"/>
    <property type="match status" value="1"/>
</dbReference>
<dbReference type="GO" id="GO:0006526">
    <property type="term" value="P:L-arginine biosynthetic process"/>
    <property type="evidence" value="ECO:0007669"/>
    <property type="project" value="UniProtKB-UniRule"/>
</dbReference>
<evidence type="ECO:0000256" key="8">
    <source>
        <dbReference type="PROSITE-ProRule" id="PRU10010"/>
    </source>
</evidence>
<reference evidence="10 11" key="1">
    <citation type="submission" date="2018-10" db="EMBL/GenBank/DDBJ databases">
        <title>Genomic Encyclopedia of Archaeal and Bacterial Type Strains, Phase II (KMG-II): from individual species to whole genera.</title>
        <authorList>
            <person name="Goeker M."/>
        </authorList>
    </citation>
    <scope>NUCLEOTIDE SEQUENCE [LARGE SCALE GENOMIC DNA]</scope>
    <source>
        <strain evidence="10 11">RP-AC37</strain>
    </source>
</reference>
<dbReference type="PANTHER" id="PTHR32338">
    <property type="entry name" value="N-ACETYL-GAMMA-GLUTAMYL-PHOSPHATE REDUCTASE, CHLOROPLASTIC-RELATED-RELATED"/>
    <property type="match status" value="1"/>
</dbReference>
<dbReference type="PANTHER" id="PTHR32338:SF10">
    <property type="entry name" value="N-ACETYL-GAMMA-GLUTAMYL-PHOSPHATE REDUCTASE, CHLOROPLASTIC-RELATED"/>
    <property type="match status" value="1"/>
</dbReference>
<keyword evidence="7" id="KW-0963">Cytoplasm</keyword>
<comment type="similarity">
    <text evidence="7">Belongs to the NAGSA dehydrogenase family. Type 1 subfamily.</text>
</comment>
<comment type="caution">
    <text evidence="10">The sequence shown here is derived from an EMBL/GenBank/DDBJ whole genome shotgun (WGS) entry which is preliminary data.</text>
</comment>
<dbReference type="FunFam" id="3.30.360.10:FF:000014">
    <property type="entry name" value="N-acetyl-gamma-glutamyl-phosphate reductase"/>
    <property type="match status" value="1"/>
</dbReference>
<dbReference type="InterPro" id="IPR000706">
    <property type="entry name" value="AGPR_type-1"/>
</dbReference>
<feature type="domain" description="Semialdehyde dehydrogenase NAD-binding" evidence="9">
    <location>
        <begin position="8"/>
        <end position="143"/>
    </location>
</feature>
<dbReference type="EMBL" id="RBWV01000010">
    <property type="protein sequence ID" value="RKS77833.1"/>
    <property type="molecule type" value="Genomic_DNA"/>
</dbReference>
<sequence length="350" mass="35111">MVERMGISVAVTGASGYAGGELLRLLAGHPDFEVRRVTGASSAGTPLVQSQPHLVGSPGASALTLEATDPARLAEADLVFLALPHGQSAAIAAELPDSTVVVDLGADFRLADPDAWASYYGGTHAGSWPYGLPELPGQRAALQGARRIAAPGCYPTSVALGLAPLLAAGLVEPDDVVVVAASGTSGAGRAPKQNLLGSEVMGAVSAYSAGGVHRHTPEMEQSLSAAAGTRVTLGFTPLLAPMARGILATTTARLRPGATAAQLRAALATAYDSEPFVHLLPEGSWPSTASTLGSNSAHVQVAADEHVGRAVVTVALDNLCKGAAGQAVQCANLAFGLPETTGLSALGVAP</sequence>
<proteinExistence type="inferred from homology"/>
<dbReference type="InterPro" id="IPR000534">
    <property type="entry name" value="Semialdehyde_DH_NAD-bd"/>
</dbReference>
<dbReference type="AlphaFoldDB" id="A0A420XSI4"/>
<evidence type="ECO:0000256" key="3">
    <source>
        <dbReference type="ARBA" id="ARBA00022605"/>
    </source>
</evidence>
<comment type="catalytic activity">
    <reaction evidence="6 7">
        <text>N-acetyl-L-glutamate 5-semialdehyde + phosphate + NADP(+) = N-acetyl-L-glutamyl 5-phosphate + NADPH + H(+)</text>
        <dbReference type="Rhea" id="RHEA:21588"/>
        <dbReference type="ChEBI" id="CHEBI:15378"/>
        <dbReference type="ChEBI" id="CHEBI:29123"/>
        <dbReference type="ChEBI" id="CHEBI:43474"/>
        <dbReference type="ChEBI" id="CHEBI:57783"/>
        <dbReference type="ChEBI" id="CHEBI:57936"/>
        <dbReference type="ChEBI" id="CHEBI:58349"/>
        <dbReference type="EC" id="1.2.1.38"/>
    </reaction>
</comment>
<evidence type="ECO:0000256" key="1">
    <source>
        <dbReference type="ARBA" id="ARBA00004862"/>
    </source>
</evidence>
<dbReference type="HAMAP" id="MF_00150">
    <property type="entry name" value="ArgC_type1"/>
    <property type="match status" value="1"/>
</dbReference>
<keyword evidence="4 7" id="KW-0521">NADP</keyword>
<keyword evidence="3 7" id="KW-0028">Amino-acid biosynthesis</keyword>
<protein>
    <recommendedName>
        <fullName evidence="7">N-acetyl-gamma-glutamyl-phosphate reductase</fullName>
        <shortName evidence="7">AGPR</shortName>
        <ecNumber evidence="7">1.2.1.38</ecNumber>
    </recommendedName>
    <alternativeName>
        <fullName evidence="7">N-acetyl-glutamate semialdehyde dehydrogenase</fullName>
        <shortName evidence="7">NAGSA dehydrogenase</shortName>
    </alternativeName>
</protein>
<dbReference type="InParanoid" id="A0A420XSI4"/>
<dbReference type="SUPFAM" id="SSF55347">
    <property type="entry name" value="Glyceraldehyde-3-phosphate dehydrogenase-like, C-terminal domain"/>
    <property type="match status" value="1"/>
</dbReference>
<dbReference type="Proteomes" id="UP000281955">
    <property type="component" value="Unassembled WGS sequence"/>
</dbReference>
<evidence type="ECO:0000259" key="9">
    <source>
        <dbReference type="SMART" id="SM00859"/>
    </source>
</evidence>
<evidence type="ECO:0000256" key="5">
    <source>
        <dbReference type="ARBA" id="ARBA00023002"/>
    </source>
</evidence>
<keyword evidence="5 7" id="KW-0560">Oxidoreductase</keyword>
<dbReference type="SMART" id="SM00859">
    <property type="entry name" value="Semialdhyde_dh"/>
    <property type="match status" value="1"/>
</dbReference>
<dbReference type="InterPro" id="IPR050085">
    <property type="entry name" value="AGPR"/>
</dbReference>
<dbReference type="CDD" id="cd23934">
    <property type="entry name" value="AGPR_1_C"/>
    <property type="match status" value="1"/>
</dbReference>
<comment type="function">
    <text evidence="7">Catalyzes the NADPH-dependent reduction of N-acetyl-5-glutamyl phosphate to yield N-acetyl-L-glutamate 5-semialdehyde.</text>
</comment>
<comment type="pathway">
    <text evidence="1 7">Amino-acid biosynthesis; L-arginine biosynthesis; N(2)-acetyl-L-ornithine from L-glutamate: step 3/4.</text>
</comment>
<dbReference type="Gene3D" id="3.30.360.10">
    <property type="entry name" value="Dihydrodipicolinate Reductase, domain 2"/>
    <property type="match status" value="1"/>
</dbReference>
<name>A0A420XSI4_9ACTN</name>
<evidence type="ECO:0000256" key="7">
    <source>
        <dbReference type="HAMAP-Rule" id="MF_00150"/>
    </source>
</evidence>
<evidence type="ECO:0000313" key="10">
    <source>
        <dbReference type="EMBL" id="RKS77833.1"/>
    </source>
</evidence>